<dbReference type="PANTHER" id="PTHR37260">
    <property type="entry name" value="PHOSPHORELAY PROTEIN"/>
    <property type="match status" value="1"/>
</dbReference>
<dbReference type="EMBL" id="JBBPBN010000009">
    <property type="protein sequence ID" value="KAK9031611.1"/>
    <property type="molecule type" value="Genomic_DNA"/>
</dbReference>
<organism evidence="2 3">
    <name type="scientific">Hibiscus sabdariffa</name>
    <name type="common">roselle</name>
    <dbReference type="NCBI Taxonomy" id="183260"/>
    <lineage>
        <taxon>Eukaryota</taxon>
        <taxon>Viridiplantae</taxon>
        <taxon>Streptophyta</taxon>
        <taxon>Embryophyta</taxon>
        <taxon>Tracheophyta</taxon>
        <taxon>Spermatophyta</taxon>
        <taxon>Magnoliopsida</taxon>
        <taxon>eudicotyledons</taxon>
        <taxon>Gunneridae</taxon>
        <taxon>Pentapetalae</taxon>
        <taxon>rosids</taxon>
        <taxon>malvids</taxon>
        <taxon>Malvales</taxon>
        <taxon>Malvaceae</taxon>
        <taxon>Malvoideae</taxon>
        <taxon>Hibiscus</taxon>
    </lineage>
</organism>
<evidence type="ECO:0000256" key="1">
    <source>
        <dbReference type="SAM" id="MobiDB-lite"/>
    </source>
</evidence>
<gene>
    <name evidence="2" type="ORF">V6N11_055907</name>
</gene>
<evidence type="ECO:0000313" key="2">
    <source>
        <dbReference type="EMBL" id="KAK9031611.1"/>
    </source>
</evidence>
<sequence>MMDAKTLAKSKRAHSQHHSKKPHSIQRSKPPSSAGVNEPANSKKQTFKQIREKTQQAQRLSALPSNWNRYEEEFDSGSEDPNQAPDIIVPKSKGADYRHLIAEAQSQSHSNLHSDALSSLDDILHGDFNQFVGSMLAVRGEGILSWTGNDNFVVDDCTTSTPEASFLSLNLHALAEQLEKVDLSERLFIEEDLLPPNLRSERSKANKDQESQQTQEASDRKGAAKITEGITPNYLPEKVNFSDKIVEDMSFGPGSLAIGDSISGQPGEFGESRAPDSHNYTYVSDKKVPTFEAAAAEAELDMLLDSFSETKILDNPSSSYKKPSSESLPQYARKGIDSVKAPPIQSDFDGLLDDLLQETSTSVNRETSTMGNPNGLSEQKVVKAASDNNNVQSSSSQPATKSKVLNDFDSCNAENYFQHSRPSNPASVACCCCMILDNALMLQSDPIIQLFPNIIQVMGISPPASA</sequence>
<accession>A0ABR2T2X1</accession>
<proteinExistence type="predicted"/>
<dbReference type="InterPro" id="IPR053342">
    <property type="entry name" value="Exosome_cofactor/PTGS_suppr"/>
</dbReference>
<dbReference type="PANTHER" id="PTHR37260:SF2">
    <property type="entry name" value="PROTEIN ECERIFERUM 16"/>
    <property type="match status" value="1"/>
</dbReference>
<feature type="region of interest" description="Disordered" evidence="1">
    <location>
        <begin position="199"/>
        <end position="229"/>
    </location>
</feature>
<dbReference type="Proteomes" id="UP001396334">
    <property type="component" value="Unassembled WGS sequence"/>
</dbReference>
<feature type="region of interest" description="Disordered" evidence="1">
    <location>
        <begin position="1"/>
        <end position="85"/>
    </location>
</feature>
<feature type="compositionally biased region" description="Polar residues" evidence="1">
    <location>
        <begin position="55"/>
        <end position="68"/>
    </location>
</feature>
<feature type="region of interest" description="Disordered" evidence="1">
    <location>
        <begin position="257"/>
        <end position="281"/>
    </location>
</feature>
<keyword evidence="3" id="KW-1185">Reference proteome</keyword>
<comment type="caution">
    <text evidence="2">The sequence shown here is derived from an EMBL/GenBank/DDBJ whole genome shotgun (WGS) entry which is preliminary data.</text>
</comment>
<reference evidence="2 3" key="1">
    <citation type="journal article" date="2024" name="G3 (Bethesda)">
        <title>Genome assembly of Hibiscus sabdariffa L. provides insights into metabolisms of medicinal natural products.</title>
        <authorList>
            <person name="Kim T."/>
        </authorList>
    </citation>
    <scope>NUCLEOTIDE SEQUENCE [LARGE SCALE GENOMIC DNA]</scope>
    <source>
        <strain evidence="2">TK-2024</strain>
        <tissue evidence="2">Old leaves</tissue>
    </source>
</reference>
<evidence type="ECO:0000313" key="3">
    <source>
        <dbReference type="Proteomes" id="UP001396334"/>
    </source>
</evidence>
<feature type="compositionally biased region" description="Polar residues" evidence="1">
    <location>
        <begin position="27"/>
        <end position="48"/>
    </location>
</feature>
<protein>
    <submittedName>
        <fullName evidence="2">Uncharacterized protein</fullName>
    </submittedName>
</protein>
<feature type="compositionally biased region" description="Basic and acidic residues" evidence="1">
    <location>
        <begin position="199"/>
        <end position="210"/>
    </location>
</feature>
<feature type="compositionally biased region" description="Basic residues" evidence="1">
    <location>
        <begin position="8"/>
        <end position="26"/>
    </location>
</feature>
<name>A0ABR2T2X1_9ROSI</name>